<dbReference type="Proteomes" id="UP000198866">
    <property type="component" value="Unassembled WGS sequence"/>
</dbReference>
<keyword evidence="2" id="KW-0031">Aminopeptidase</keyword>
<dbReference type="CDD" id="cd02253">
    <property type="entry name" value="DmpA"/>
    <property type="match status" value="1"/>
</dbReference>
<protein>
    <submittedName>
        <fullName evidence="2">D-aminopeptidase</fullName>
    </submittedName>
</protein>
<organism evidence="2 3">
    <name type="scientific">Paraburkholderia diazotrophica</name>
    <dbReference type="NCBI Taxonomy" id="667676"/>
    <lineage>
        <taxon>Bacteria</taxon>
        <taxon>Pseudomonadati</taxon>
        <taxon>Pseudomonadota</taxon>
        <taxon>Betaproteobacteria</taxon>
        <taxon>Burkholderiales</taxon>
        <taxon>Burkholderiaceae</taxon>
        <taxon>Paraburkholderia</taxon>
    </lineage>
</organism>
<evidence type="ECO:0000313" key="3">
    <source>
        <dbReference type="Proteomes" id="UP000198866"/>
    </source>
</evidence>
<evidence type="ECO:0000313" key="2">
    <source>
        <dbReference type="EMBL" id="SEI61525.1"/>
    </source>
</evidence>
<comment type="similarity">
    <text evidence="1">Belongs to the peptidase S58 family.</text>
</comment>
<evidence type="ECO:0000256" key="1">
    <source>
        <dbReference type="ARBA" id="ARBA00007068"/>
    </source>
</evidence>
<proteinExistence type="inferred from homology"/>
<dbReference type="GO" id="GO:0004177">
    <property type="term" value="F:aminopeptidase activity"/>
    <property type="evidence" value="ECO:0007669"/>
    <property type="project" value="UniProtKB-KW"/>
</dbReference>
<dbReference type="InterPro" id="IPR005321">
    <property type="entry name" value="Peptidase_S58_DmpA"/>
</dbReference>
<keyword evidence="3" id="KW-1185">Reference proteome</keyword>
<dbReference type="SUPFAM" id="SSF56266">
    <property type="entry name" value="DmpA/ArgJ-like"/>
    <property type="match status" value="1"/>
</dbReference>
<dbReference type="Pfam" id="PF03576">
    <property type="entry name" value="Peptidase_S58"/>
    <property type="match status" value="1"/>
</dbReference>
<dbReference type="PANTHER" id="PTHR36512:SF3">
    <property type="entry name" value="BLR5678 PROTEIN"/>
    <property type="match status" value="1"/>
</dbReference>
<dbReference type="InterPro" id="IPR016117">
    <property type="entry name" value="ArgJ-like_dom_sf"/>
</dbReference>
<keyword evidence="2" id="KW-0645">Protease</keyword>
<dbReference type="EMBL" id="FNYE01000003">
    <property type="protein sequence ID" value="SEI61525.1"/>
    <property type="molecule type" value="Genomic_DNA"/>
</dbReference>
<dbReference type="Gene3D" id="3.60.70.12">
    <property type="entry name" value="L-amino peptidase D-ALA esterase/amidase"/>
    <property type="match status" value="1"/>
</dbReference>
<dbReference type="PANTHER" id="PTHR36512">
    <property type="entry name" value="D-AMINOPEPTIDASE"/>
    <property type="match status" value="1"/>
</dbReference>
<dbReference type="STRING" id="667676.SAMN05192539_100317"/>
<name>A0A1H6SCN6_9BURK</name>
<dbReference type="RefSeq" id="WP_090863646.1">
    <property type="nucleotide sequence ID" value="NZ_FNYE01000003.1"/>
</dbReference>
<accession>A0A1H6SCN6</accession>
<gene>
    <name evidence="2" type="ORF">SAMN05192539_100317</name>
</gene>
<dbReference type="OrthoDB" id="9770388at2"/>
<dbReference type="AlphaFoldDB" id="A0A1H6SCN6"/>
<keyword evidence="2" id="KW-0378">Hydrolase</keyword>
<sequence length="360" mass="37611">MNAPQIPHMQHIGVLPSGTLGTIADVSGVTVGHCTLDQDAIQTGVTVIRAHRDDPYRHKVPAAASVINGFGKSIGLVQIDELGVLETPIALTNTFGVAAVAQAQIRAAIASNPQIGRGWPTVNPLVFECNDGYLNDIQAPAIEPTHYAQALDAAAASFERGSVGAGRGMSCFDFKGGIGSSSRLVSAAGHDFTVGALVLANFGRLPMLTIDGVPVGRELALALRKQAALAATTKPEQGSIIMIVATDAPLDSRQLKRLSMRAAAGLARTGSVYGHGSGDIALAFSTAWTVAHEGDYIATPPLLNDARLDPLFHACADSVEQAIVDALWSATSVTGRDGHTRLSLHDAVPDLEQRLKQRNA</sequence>
<reference evidence="3" key="1">
    <citation type="submission" date="2016-10" db="EMBL/GenBank/DDBJ databases">
        <authorList>
            <person name="Varghese N."/>
            <person name="Submissions S."/>
        </authorList>
    </citation>
    <scope>NUCLEOTIDE SEQUENCE [LARGE SCALE GENOMIC DNA]</scope>
    <source>
        <strain evidence="3">LMG 26031</strain>
    </source>
</reference>